<feature type="compositionally biased region" description="Basic and acidic residues" evidence="2">
    <location>
        <begin position="1"/>
        <end position="22"/>
    </location>
</feature>
<reference evidence="4 5" key="1">
    <citation type="submission" date="2021-01" db="EMBL/GenBank/DDBJ databases">
        <title>Sequencing the genomes of 1000 actinobacteria strains.</title>
        <authorList>
            <person name="Klenk H.-P."/>
        </authorList>
    </citation>
    <scope>NUCLEOTIDE SEQUENCE [LARGE SCALE GENOMIC DNA]</scope>
    <source>
        <strain evidence="4 5">DSM 13657</strain>
    </source>
</reference>
<evidence type="ECO:0000313" key="5">
    <source>
        <dbReference type="Proteomes" id="UP000809290"/>
    </source>
</evidence>
<dbReference type="NCBIfam" id="NF033747">
    <property type="entry name" value="class_E_sortase"/>
    <property type="match status" value="1"/>
</dbReference>
<keyword evidence="1" id="KW-0378">Hydrolase</keyword>
<feature type="compositionally biased region" description="Basic and acidic residues" evidence="2">
    <location>
        <begin position="167"/>
        <end position="179"/>
    </location>
</feature>
<keyword evidence="3" id="KW-0472">Membrane</keyword>
<feature type="transmembrane region" description="Helical" evidence="3">
    <location>
        <begin position="205"/>
        <end position="223"/>
    </location>
</feature>
<evidence type="ECO:0000256" key="1">
    <source>
        <dbReference type="ARBA" id="ARBA00022801"/>
    </source>
</evidence>
<dbReference type="RefSeq" id="WP_338028631.1">
    <property type="nucleotide sequence ID" value="NZ_JAFBCP010000001.1"/>
</dbReference>
<protein>
    <submittedName>
        <fullName evidence="4">LPXTG-site transpeptidase (Sortase) family protein</fullName>
    </submittedName>
</protein>
<dbReference type="InterPro" id="IPR053465">
    <property type="entry name" value="Sortase_Class_E"/>
</dbReference>
<evidence type="ECO:0000256" key="3">
    <source>
        <dbReference type="SAM" id="Phobius"/>
    </source>
</evidence>
<dbReference type="Pfam" id="PF04203">
    <property type="entry name" value="Sortase"/>
    <property type="match status" value="1"/>
</dbReference>
<feature type="region of interest" description="Disordered" evidence="2">
    <location>
        <begin position="1"/>
        <end position="190"/>
    </location>
</feature>
<accession>A0ABS2SJQ5</accession>
<dbReference type="InterPro" id="IPR042003">
    <property type="entry name" value="Sortase_E"/>
</dbReference>
<feature type="compositionally biased region" description="Polar residues" evidence="2">
    <location>
        <begin position="27"/>
        <end position="43"/>
    </location>
</feature>
<evidence type="ECO:0000256" key="2">
    <source>
        <dbReference type="SAM" id="MobiDB-lite"/>
    </source>
</evidence>
<gene>
    <name evidence="4" type="ORF">JOE56_001198</name>
</gene>
<keyword evidence="3" id="KW-0812">Transmembrane</keyword>
<dbReference type="SUPFAM" id="SSF63817">
    <property type="entry name" value="Sortase"/>
    <property type="match status" value="1"/>
</dbReference>
<dbReference type="Gene3D" id="2.40.260.10">
    <property type="entry name" value="Sortase"/>
    <property type="match status" value="1"/>
</dbReference>
<sequence>MEQPRTRRERREMERARAEAEQARQASQPDATVQMPAQNSTPSHDQETQVHQPAFAQAGGSQRAPHESQPTPESDQPTEQFAPVTLPQTAYQAPAASRPFIRPAERSATSGTPNNQYGAQSQPFHGVPQEAPHAGPAGATSGGEYTTQTVVQPRVQDEPLPTRAQKRAQDQAEERAETRGHHRKQKPERQPLGVVRGTIRTFGELCITAGLIMILFVVWQLWWTDIEANRDNENLASTLVTQWKDNPRDKLPNDPDTPVVAQTPEENKAFGIMYVPRFGDDYYRTIAEGVQLEPVLNRMGMGHYPSTARPGEVGNFAMAGHRVTYGKPLNLIAEMRPGDPVVIQTQEGFYTYTMRNFEIILPDATEVLAPVPAFPEYKGKERLMTLTACNPMFSARERYVIYAELTEWRPASEGPPDAIKDSAAFKKAGGQ</sequence>
<evidence type="ECO:0000313" key="4">
    <source>
        <dbReference type="EMBL" id="MBM7816504.1"/>
    </source>
</evidence>
<organism evidence="4 5">
    <name type="scientific">Brevibacterium paucivorans</name>
    <dbReference type="NCBI Taxonomy" id="170994"/>
    <lineage>
        <taxon>Bacteria</taxon>
        <taxon>Bacillati</taxon>
        <taxon>Actinomycetota</taxon>
        <taxon>Actinomycetes</taxon>
        <taxon>Micrococcales</taxon>
        <taxon>Brevibacteriaceae</taxon>
        <taxon>Brevibacterium</taxon>
    </lineage>
</organism>
<proteinExistence type="predicted"/>
<comment type="caution">
    <text evidence="4">The sequence shown here is derived from an EMBL/GenBank/DDBJ whole genome shotgun (WGS) entry which is preliminary data.</text>
</comment>
<dbReference type="InterPro" id="IPR023365">
    <property type="entry name" value="Sortase_dom-sf"/>
</dbReference>
<dbReference type="InterPro" id="IPR005754">
    <property type="entry name" value="Sortase"/>
</dbReference>
<dbReference type="EMBL" id="JAFBCP010000001">
    <property type="protein sequence ID" value="MBM7816504.1"/>
    <property type="molecule type" value="Genomic_DNA"/>
</dbReference>
<keyword evidence="3" id="KW-1133">Transmembrane helix</keyword>
<keyword evidence="5" id="KW-1185">Reference proteome</keyword>
<dbReference type="Proteomes" id="UP000809290">
    <property type="component" value="Unassembled WGS sequence"/>
</dbReference>
<dbReference type="CDD" id="cd05830">
    <property type="entry name" value="Sortase_E"/>
    <property type="match status" value="1"/>
</dbReference>
<feature type="region of interest" description="Disordered" evidence="2">
    <location>
        <begin position="411"/>
        <end position="431"/>
    </location>
</feature>
<name>A0ABS2SJQ5_9MICO</name>
<feature type="compositionally biased region" description="Polar residues" evidence="2">
    <location>
        <begin position="107"/>
        <end position="123"/>
    </location>
</feature>
<feature type="compositionally biased region" description="Polar residues" evidence="2">
    <location>
        <begin position="68"/>
        <end position="79"/>
    </location>
</feature>